<dbReference type="PANTHER" id="PTHR34216">
    <property type="match status" value="1"/>
</dbReference>
<proteinExistence type="predicted"/>
<comment type="subcellular location">
    <subcellularLocation>
        <location evidence="1">Secreted</location>
    </subcellularLocation>
</comment>
<evidence type="ECO:0000256" key="2">
    <source>
        <dbReference type="ARBA" id="ARBA00022729"/>
    </source>
</evidence>
<dbReference type="RefSeq" id="WP_317491675.1">
    <property type="nucleotide sequence ID" value="NZ_CP136051.1"/>
</dbReference>
<keyword evidence="4" id="KW-0378">Hydrolase</keyword>
<evidence type="ECO:0000313" key="5">
    <source>
        <dbReference type="Proteomes" id="UP001302349"/>
    </source>
</evidence>
<sequence>MLLIRLLWWVVLLLTTANSTLLGQMNREVVGFVYHRVGDSRYPSTNISTESFDAHLNYLKQNDFKVLTISEAVDYLRKPGERERVAVITIDDGYESFYKNGLPLLKKYGFPATVFINTETVGGSSYMDWKQLEDCLGNKIEIGNHSHSHAYFLNEAPPARYETFRSDVEKAQALITERLGITPKAFAYPYGEFDPKMAELLQEMGFSAGLAQNSGVMHGGGNLFSLPRFPMASGFSPLEKFISKANMQALKVIAEKPESFLMIANDPSPTLQVTFAQSNLMESQLQCFVQGGSCVLEKKMSGDKIEVTVKPGSALRSRRTLYTLTIKDTDGHWHWFSHLWVNPALK</sequence>
<dbReference type="PANTHER" id="PTHR34216:SF3">
    <property type="entry name" value="POLY-BETA-1,6-N-ACETYL-D-GLUCOSAMINE N-DEACETYLASE"/>
    <property type="match status" value="1"/>
</dbReference>
<dbReference type="CDD" id="cd10973">
    <property type="entry name" value="CE4_DAC_u4_5s"/>
    <property type="match status" value="1"/>
</dbReference>
<protein>
    <submittedName>
        <fullName evidence="4">Polysaccharide deacetylase family protein</fullName>
        <ecNumber evidence="4">3.-.-.-</ecNumber>
    </submittedName>
</protein>
<evidence type="ECO:0000313" key="4">
    <source>
        <dbReference type="EMBL" id="WOK09051.1"/>
    </source>
</evidence>
<accession>A0ABZ0IZD3</accession>
<dbReference type="EC" id="3.-.-.-" evidence="4"/>
<dbReference type="InterPro" id="IPR051398">
    <property type="entry name" value="Polysacch_Deacetylase"/>
</dbReference>
<evidence type="ECO:0000259" key="3">
    <source>
        <dbReference type="PROSITE" id="PS51677"/>
    </source>
</evidence>
<gene>
    <name evidence="4" type="ORF">RT717_10430</name>
</gene>
<dbReference type="InterPro" id="IPR002509">
    <property type="entry name" value="NODB_dom"/>
</dbReference>
<reference evidence="4 5" key="1">
    <citation type="journal article" date="2023" name="Microbiol. Resour. Announc.">
        <title>Complete Genome Sequence of Imperialibacter roseus strain P4T.</title>
        <authorList>
            <person name="Tizabi D.R."/>
            <person name="Bachvaroff T."/>
            <person name="Hill R.T."/>
        </authorList>
    </citation>
    <scope>NUCLEOTIDE SEQUENCE [LARGE SCALE GENOMIC DNA]</scope>
    <source>
        <strain evidence="4 5">P4T</strain>
    </source>
</reference>
<organism evidence="4 5">
    <name type="scientific">Imperialibacter roseus</name>
    <dbReference type="NCBI Taxonomy" id="1324217"/>
    <lineage>
        <taxon>Bacteria</taxon>
        <taxon>Pseudomonadati</taxon>
        <taxon>Bacteroidota</taxon>
        <taxon>Cytophagia</taxon>
        <taxon>Cytophagales</taxon>
        <taxon>Flammeovirgaceae</taxon>
        <taxon>Imperialibacter</taxon>
    </lineage>
</organism>
<dbReference type="Pfam" id="PF01522">
    <property type="entry name" value="Polysacc_deac_1"/>
    <property type="match status" value="1"/>
</dbReference>
<name>A0ABZ0IZD3_9BACT</name>
<evidence type="ECO:0000256" key="1">
    <source>
        <dbReference type="ARBA" id="ARBA00004613"/>
    </source>
</evidence>
<dbReference type="Proteomes" id="UP001302349">
    <property type="component" value="Chromosome"/>
</dbReference>
<dbReference type="Gene3D" id="3.20.20.370">
    <property type="entry name" value="Glycoside hydrolase/deacetylase"/>
    <property type="match status" value="1"/>
</dbReference>
<dbReference type="SUPFAM" id="SSF88713">
    <property type="entry name" value="Glycoside hydrolase/deacetylase"/>
    <property type="match status" value="1"/>
</dbReference>
<feature type="domain" description="NodB homology" evidence="3">
    <location>
        <begin position="84"/>
        <end position="346"/>
    </location>
</feature>
<dbReference type="GO" id="GO:0016787">
    <property type="term" value="F:hydrolase activity"/>
    <property type="evidence" value="ECO:0007669"/>
    <property type="project" value="UniProtKB-KW"/>
</dbReference>
<dbReference type="EMBL" id="CP136051">
    <property type="protein sequence ID" value="WOK09051.1"/>
    <property type="molecule type" value="Genomic_DNA"/>
</dbReference>
<dbReference type="InterPro" id="IPR011330">
    <property type="entry name" value="Glyco_hydro/deAcase_b/a-brl"/>
</dbReference>
<keyword evidence="5" id="KW-1185">Reference proteome</keyword>
<keyword evidence="2" id="KW-0732">Signal</keyword>
<dbReference type="PROSITE" id="PS51677">
    <property type="entry name" value="NODB"/>
    <property type="match status" value="1"/>
</dbReference>